<keyword evidence="1" id="KW-0812">Transmembrane</keyword>
<keyword evidence="1" id="KW-0472">Membrane</keyword>
<reference evidence="2 3" key="1">
    <citation type="submission" date="2016-01" db="EMBL/GenBank/DDBJ databases">
        <title>The new phylogeny of the genus Mycobacterium.</title>
        <authorList>
            <person name="Tarcisio F."/>
            <person name="Conor M."/>
            <person name="Antonella G."/>
            <person name="Elisabetta G."/>
            <person name="Giulia F.S."/>
            <person name="Sara T."/>
            <person name="Anna F."/>
            <person name="Clotilde B."/>
            <person name="Roberto B."/>
            <person name="Veronica D.S."/>
            <person name="Fabio R."/>
            <person name="Monica P."/>
            <person name="Olivier J."/>
            <person name="Enrico T."/>
            <person name="Nicola S."/>
        </authorList>
    </citation>
    <scope>NUCLEOTIDE SEQUENCE [LARGE SCALE GENOMIC DNA]</scope>
    <source>
        <strain evidence="2 3">DSM 44616</strain>
    </source>
</reference>
<dbReference type="AlphaFoldDB" id="A0AAJ3TVI7"/>
<name>A0AAJ3TVI7_9MYCO</name>
<dbReference type="Proteomes" id="UP000193387">
    <property type="component" value="Unassembled WGS sequence"/>
</dbReference>
<feature type="transmembrane region" description="Helical" evidence="1">
    <location>
        <begin position="20"/>
        <end position="47"/>
    </location>
</feature>
<proteinExistence type="predicted"/>
<comment type="caution">
    <text evidence="2">The sequence shown here is derived from an EMBL/GenBank/DDBJ whole genome shotgun (WGS) entry which is preliminary data.</text>
</comment>
<dbReference type="EMBL" id="LQPR01000024">
    <property type="protein sequence ID" value="ORW72300.1"/>
    <property type="molecule type" value="Genomic_DNA"/>
</dbReference>
<feature type="transmembrane region" description="Helical" evidence="1">
    <location>
        <begin position="89"/>
        <end position="113"/>
    </location>
</feature>
<feature type="transmembrane region" description="Helical" evidence="1">
    <location>
        <begin position="54"/>
        <end position="77"/>
    </location>
</feature>
<evidence type="ECO:0000256" key="1">
    <source>
        <dbReference type="SAM" id="Phobius"/>
    </source>
</evidence>
<accession>A0AAJ3TVI7</accession>
<gene>
    <name evidence="2" type="ORF">AWC23_10365</name>
</gene>
<evidence type="ECO:0000313" key="2">
    <source>
        <dbReference type="EMBL" id="ORW72300.1"/>
    </source>
</evidence>
<sequence length="117" mass="11922">MNQPYPDWRPPPEKPSGGEVVGAAVAGVALYLGINAIVGPMTLFGLANVIAPKAAFAIGAATLALIAFAGGGALLFAKKGAWGRGIGMGLMIGWALMSIFTVGICTGLNPVLYHIDR</sequence>
<keyword evidence="1" id="KW-1133">Transmembrane helix</keyword>
<organism evidence="2 3">
    <name type="scientific">Mycobacterium saskatchewanense</name>
    <dbReference type="NCBI Taxonomy" id="220927"/>
    <lineage>
        <taxon>Bacteria</taxon>
        <taxon>Bacillati</taxon>
        <taxon>Actinomycetota</taxon>
        <taxon>Actinomycetes</taxon>
        <taxon>Mycobacteriales</taxon>
        <taxon>Mycobacteriaceae</taxon>
        <taxon>Mycobacterium</taxon>
        <taxon>Mycobacterium simiae complex</taxon>
    </lineage>
</organism>
<protein>
    <submittedName>
        <fullName evidence="2">Uncharacterized protein</fullName>
    </submittedName>
</protein>
<evidence type="ECO:0000313" key="3">
    <source>
        <dbReference type="Proteomes" id="UP000193387"/>
    </source>
</evidence>
<keyword evidence="3" id="KW-1185">Reference proteome</keyword>